<feature type="region of interest" description="Disordered" evidence="1">
    <location>
        <begin position="36"/>
        <end position="60"/>
    </location>
</feature>
<dbReference type="AlphaFoldDB" id="A0A6G0QMF2"/>
<evidence type="ECO:0000313" key="3">
    <source>
        <dbReference type="Proteomes" id="UP000486351"/>
    </source>
</evidence>
<organism evidence="2 3">
    <name type="scientific">Phytophthora fragariae</name>
    <dbReference type="NCBI Taxonomy" id="53985"/>
    <lineage>
        <taxon>Eukaryota</taxon>
        <taxon>Sar</taxon>
        <taxon>Stramenopiles</taxon>
        <taxon>Oomycota</taxon>
        <taxon>Peronosporomycetes</taxon>
        <taxon>Peronosporales</taxon>
        <taxon>Peronosporaceae</taxon>
        <taxon>Phytophthora</taxon>
    </lineage>
</organism>
<proteinExistence type="predicted"/>
<comment type="caution">
    <text evidence="2">The sequence shown here is derived from an EMBL/GenBank/DDBJ whole genome shotgun (WGS) entry which is preliminary data.</text>
</comment>
<dbReference type="Proteomes" id="UP000486351">
    <property type="component" value="Unassembled WGS sequence"/>
</dbReference>
<gene>
    <name evidence="2" type="ORF">PF008_g24601</name>
</gene>
<protein>
    <submittedName>
        <fullName evidence="2">Uncharacterized protein</fullName>
    </submittedName>
</protein>
<sequence>MKAVVKEGEKHINEQGRTPLEEDIDYAEDVHSLACDEEGNMPMSDGEAQPPADLEKMCEK</sequence>
<feature type="region of interest" description="Disordered" evidence="1">
    <location>
        <begin position="1"/>
        <end position="24"/>
    </location>
</feature>
<dbReference type="EMBL" id="QXFY01002653">
    <property type="protein sequence ID" value="KAE9294244.1"/>
    <property type="molecule type" value="Genomic_DNA"/>
</dbReference>
<name>A0A6G0QMF2_9STRA</name>
<evidence type="ECO:0000313" key="2">
    <source>
        <dbReference type="EMBL" id="KAE9294244.1"/>
    </source>
</evidence>
<feature type="compositionally biased region" description="Basic and acidic residues" evidence="1">
    <location>
        <begin position="1"/>
        <end position="14"/>
    </location>
</feature>
<accession>A0A6G0QMF2</accession>
<reference evidence="2 3" key="1">
    <citation type="submission" date="2018-09" db="EMBL/GenBank/DDBJ databases">
        <title>Genomic investigation of the strawberry pathogen Phytophthora fragariae indicates pathogenicity is determined by transcriptional variation in three key races.</title>
        <authorList>
            <person name="Adams T.M."/>
            <person name="Armitage A.D."/>
            <person name="Sobczyk M.K."/>
            <person name="Bates H.J."/>
            <person name="Dunwell J.M."/>
            <person name="Nellist C.F."/>
            <person name="Harrison R.J."/>
        </authorList>
    </citation>
    <scope>NUCLEOTIDE SEQUENCE [LARGE SCALE GENOMIC DNA]</scope>
    <source>
        <strain evidence="2 3">NOV-77</strain>
    </source>
</reference>
<evidence type="ECO:0000256" key="1">
    <source>
        <dbReference type="SAM" id="MobiDB-lite"/>
    </source>
</evidence>